<evidence type="ECO:0000256" key="1">
    <source>
        <dbReference type="SAM" id="MobiDB-lite"/>
    </source>
</evidence>
<evidence type="ECO:0000313" key="3">
    <source>
        <dbReference type="Proteomes" id="UP000039046"/>
    </source>
</evidence>
<dbReference type="STRING" id="1531966.A0A0A1T956"/>
<name>A0A0A1T956_9HYPO</name>
<dbReference type="Proteomes" id="UP000039046">
    <property type="component" value="Unassembled WGS sequence"/>
</dbReference>
<protein>
    <submittedName>
        <fullName evidence="2">Uncharacterized protein</fullName>
    </submittedName>
</protein>
<gene>
    <name evidence="2" type="ORF">VHEMI09217</name>
</gene>
<dbReference type="AlphaFoldDB" id="A0A0A1T956"/>
<feature type="region of interest" description="Disordered" evidence="1">
    <location>
        <begin position="92"/>
        <end position="114"/>
    </location>
</feature>
<evidence type="ECO:0000313" key="2">
    <source>
        <dbReference type="EMBL" id="CEJ93641.1"/>
    </source>
</evidence>
<reference evidence="2 3" key="1">
    <citation type="journal article" date="2015" name="Genome Announc.">
        <title>Draft Genome Sequence and Gene Annotation of the Entomopathogenic Fungus Verticillium hemipterigenum.</title>
        <authorList>
            <person name="Horn F."/>
            <person name="Habel A."/>
            <person name="Scharf D.H."/>
            <person name="Dworschak J."/>
            <person name="Brakhage A.A."/>
            <person name="Guthke R."/>
            <person name="Hertweck C."/>
            <person name="Linde J."/>
        </authorList>
    </citation>
    <scope>NUCLEOTIDE SEQUENCE [LARGE SCALE GENOMIC DNA]</scope>
</reference>
<sequence>MAQQPSTPVKVPASATTYSPATLDPDLRSQINTILLRDGHVSKIQERLLHTLNSNASNWPTALQDHALTLLRSGQVQTFPALLRQVLDDIQEASAASSSSTSPNKSKPKANGVNGTAADKSALAVPQVVVDEVLSVTRECLKDVCEIEEPNGRVN</sequence>
<accession>A0A0A1T956</accession>
<keyword evidence="3" id="KW-1185">Reference proteome</keyword>
<dbReference type="HOGENOM" id="CLU_097996_0_0_1"/>
<feature type="region of interest" description="Disordered" evidence="1">
    <location>
        <begin position="1"/>
        <end position="21"/>
    </location>
</feature>
<dbReference type="EMBL" id="CDHN01000005">
    <property type="protein sequence ID" value="CEJ93641.1"/>
    <property type="molecule type" value="Genomic_DNA"/>
</dbReference>
<organism evidence="2 3">
    <name type="scientific">[Torrubiella] hemipterigena</name>
    <dbReference type="NCBI Taxonomy" id="1531966"/>
    <lineage>
        <taxon>Eukaryota</taxon>
        <taxon>Fungi</taxon>
        <taxon>Dikarya</taxon>
        <taxon>Ascomycota</taxon>
        <taxon>Pezizomycotina</taxon>
        <taxon>Sordariomycetes</taxon>
        <taxon>Hypocreomycetidae</taxon>
        <taxon>Hypocreales</taxon>
        <taxon>Clavicipitaceae</taxon>
        <taxon>Clavicipitaceae incertae sedis</taxon>
        <taxon>'Torrubiella' clade</taxon>
    </lineage>
</organism>
<feature type="compositionally biased region" description="Low complexity" evidence="1">
    <location>
        <begin position="93"/>
        <end position="111"/>
    </location>
</feature>
<proteinExistence type="predicted"/>
<dbReference type="OrthoDB" id="27435at2759"/>